<proteinExistence type="predicted"/>
<feature type="transmembrane region" description="Helical" evidence="1">
    <location>
        <begin position="20"/>
        <end position="37"/>
    </location>
</feature>
<dbReference type="Proteomes" id="UP000003162">
    <property type="component" value="Unassembled WGS sequence"/>
</dbReference>
<keyword evidence="1" id="KW-0812">Transmembrane</keyword>
<evidence type="ECO:0000313" key="2">
    <source>
        <dbReference type="EMBL" id="EDP23205.1"/>
    </source>
</evidence>
<dbReference type="HOGENOM" id="CLU_3028152_0_0_9"/>
<dbReference type="AlphaFoldDB" id="A8SLI0"/>
<reference evidence="2 3" key="1">
    <citation type="submission" date="2007-09" db="EMBL/GenBank/DDBJ databases">
        <title>Draft genome sequence of Peptostreptococcus micros (ATCC 33270).</title>
        <authorList>
            <person name="Sudarsanam P."/>
            <person name="Ley R."/>
            <person name="Guruge J."/>
            <person name="Turnbaugh P.J."/>
            <person name="Mahowald M."/>
            <person name="Liep D."/>
            <person name="Gordon J."/>
        </authorList>
    </citation>
    <scope>NUCLEOTIDE SEQUENCE [LARGE SCALE GENOMIC DNA]</scope>
    <source>
        <strain evidence="2 3">ATCC 33270</strain>
    </source>
</reference>
<evidence type="ECO:0000313" key="3">
    <source>
        <dbReference type="Proteomes" id="UP000003162"/>
    </source>
</evidence>
<dbReference type="EMBL" id="ABEE02000017">
    <property type="protein sequence ID" value="EDP23205.1"/>
    <property type="molecule type" value="Genomic_DNA"/>
</dbReference>
<evidence type="ECO:0000256" key="1">
    <source>
        <dbReference type="SAM" id="Phobius"/>
    </source>
</evidence>
<reference evidence="2 3" key="2">
    <citation type="submission" date="2007-09" db="EMBL/GenBank/DDBJ databases">
        <authorList>
            <person name="Fulton L."/>
            <person name="Clifton S."/>
            <person name="Fulton B."/>
            <person name="Xu J."/>
            <person name="Minx P."/>
            <person name="Pepin K.H."/>
            <person name="Johnson M."/>
            <person name="Thiruvilangam P."/>
            <person name="Bhonagiri V."/>
            <person name="Nash W.E."/>
            <person name="Mardis E.R."/>
            <person name="Wilson R.K."/>
        </authorList>
    </citation>
    <scope>NUCLEOTIDE SEQUENCE [LARGE SCALE GENOMIC DNA]</scope>
    <source>
        <strain evidence="2 3">ATCC 33270</strain>
    </source>
</reference>
<gene>
    <name evidence="2" type="ORF">PEPMIC_01007</name>
</gene>
<accession>A8SLI0</accession>
<comment type="caution">
    <text evidence="2">The sequence shown here is derived from an EMBL/GenBank/DDBJ whole genome shotgun (WGS) entry which is preliminary data.</text>
</comment>
<name>A8SLI0_9FIRM</name>
<protein>
    <submittedName>
        <fullName evidence="2">Uncharacterized protein</fullName>
    </submittedName>
</protein>
<keyword evidence="1" id="KW-0472">Membrane</keyword>
<sequence>MYEKIGKRLAIVQNYLKTTMWKLSFLSIFWVFNTCFIEKMYCLCYHKLLVGDEFG</sequence>
<organism evidence="2 3">
    <name type="scientific">Parvimonas micra ATCC 33270</name>
    <dbReference type="NCBI Taxonomy" id="411465"/>
    <lineage>
        <taxon>Bacteria</taxon>
        <taxon>Bacillati</taxon>
        <taxon>Bacillota</taxon>
        <taxon>Tissierellia</taxon>
        <taxon>Tissierellales</taxon>
        <taxon>Peptoniphilaceae</taxon>
        <taxon>Parvimonas</taxon>
    </lineage>
</organism>
<keyword evidence="1" id="KW-1133">Transmembrane helix</keyword>